<dbReference type="InterPro" id="IPR029063">
    <property type="entry name" value="SAM-dependent_MTases_sf"/>
</dbReference>
<dbReference type="Gene3D" id="3.40.50.150">
    <property type="entry name" value="Vaccinia Virus protein VP39"/>
    <property type="match status" value="1"/>
</dbReference>
<dbReference type="RefSeq" id="WP_274457435.1">
    <property type="nucleotide sequence ID" value="NZ_CP067097.1"/>
</dbReference>
<dbReference type="GO" id="GO:0052914">
    <property type="term" value="F:16S rRNA (guanine(1207)-N(2))-methyltransferase activity"/>
    <property type="evidence" value="ECO:0007669"/>
    <property type="project" value="UniProtKB-EC"/>
</dbReference>
<dbReference type="EC" id="2.1.1.172" evidence="4"/>
<evidence type="ECO:0000256" key="2">
    <source>
        <dbReference type="ARBA" id="ARBA00022679"/>
    </source>
</evidence>
<feature type="domain" description="Methyltransferase small" evidence="3">
    <location>
        <begin position="29"/>
        <end position="192"/>
    </location>
</feature>
<reference evidence="4 5" key="1">
    <citation type="submission" date="2023-07" db="EMBL/GenBank/DDBJ databases">
        <title>Genomic Encyclopedia of Type Strains, Phase IV (KMG-IV): sequencing the most valuable type-strain genomes for metagenomic binning, comparative biology and taxonomic classification.</title>
        <authorList>
            <person name="Goeker M."/>
        </authorList>
    </citation>
    <scope>NUCLEOTIDE SEQUENCE [LARGE SCALE GENOMIC DNA]</scope>
    <source>
        <strain evidence="4 5">DSM 4006</strain>
    </source>
</reference>
<name>A0ABT9XJD7_9BACL</name>
<protein>
    <submittedName>
        <fullName evidence="4">16S rRNA (Guanine1207-N2)-methyltransferase</fullName>
        <ecNumber evidence="4">2.1.1.172</ecNumber>
    </submittedName>
</protein>
<dbReference type="Proteomes" id="UP001232973">
    <property type="component" value="Unassembled WGS sequence"/>
</dbReference>
<dbReference type="Pfam" id="PF05175">
    <property type="entry name" value="MTS"/>
    <property type="match status" value="1"/>
</dbReference>
<keyword evidence="2 4" id="KW-0808">Transferase</keyword>
<dbReference type="EMBL" id="JAUSTP010000018">
    <property type="protein sequence ID" value="MDQ0190395.1"/>
    <property type="molecule type" value="Genomic_DNA"/>
</dbReference>
<organism evidence="4 5">
    <name type="scientific">Alicyclobacillus cycloheptanicus</name>
    <dbReference type="NCBI Taxonomy" id="1457"/>
    <lineage>
        <taxon>Bacteria</taxon>
        <taxon>Bacillati</taxon>
        <taxon>Bacillota</taxon>
        <taxon>Bacilli</taxon>
        <taxon>Bacillales</taxon>
        <taxon>Alicyclobacillaceae</taxon>
        <taxon>Alicyclobacillus</taxon>
    </lineage>
</organism>
<sequence length="201" mass="22159">MSDHYYSQSPTSATQLREITIRARGMTRTVWTDNGVFSKQGLDYGTRLLVETVELPEEGTVVDLGCGYGAVTALLAPLYPKLAFLMLDVNERAVALAVKNTQFAADRVRAYVSDGFAAVPEAAADAILLNPPIRAGKQVVYRLFDEAADHLNAAGALWVVIHKKHGAESARRHLEGRYEVTLVERAAGYHIFRCVRIERLS</sequence>
<evidence type="ECO:0000313" key="4">
    <source>
        <dbReference type="EMBL" id="MDQ0190395.1"/>
    </source>
</evidence>
<evidence type="ECO:0000256" key="1">
    <source>
        <dbReference type="ARBA" id="ARBA00022603"/>
    </source>
</evidence>
<evidence type="ECO:0000259" key="3">
    <source>
        <dbReference type="Pfam" id="PF05175"/>
    </source>
</evidence>
<dbReference type="InterPro" id="IPR046977">
    <property type="entry name" value="RsmC/RlmG"/>
</dbReference>
<proteinExistence type="predicted"/>
<dbReference type="CDD" id="cd02440">
    <property type="entry name" value="AdoMet_MTases"/>
    <property type="match status" value="1"/>
</dbReference>
<dbReference type="SUPFAM" id="SSF53335">
    <property type="entry name" value="S-adenosyl-L-methionine-dependent methyltransferases"/>
    <property type="match status" value="1"/>
</dbReference>
<accession>A0ABT9XJD7</accession>
<gene>
    <name evidence="4" type="ORF">J2S03_002259</name>
</gene>
<dbReference type="InterPro" id="IPR007848">
    <property type="entry name" value="Small_mtfrase_dom"/>
</dbReference>
<comment type="caution">
    <text evidence="4">The sequence shown here is derived from an EMBL/GenBank/DDBJ whole genome shotgun (WGS) entry which is preliminary data.</text>
</comment>
<dbReference type="PANTHER" id="PTHR47816">
    <property type="entry name" value="RIBOSOMAL RNA SMALL SUBUNIT METHYLTRANSFERASE C"/>
    <property type="match status" value="1"/>
</dbReference>
<dbReference type="PANTHER" id="PTHR47816:SF4">
    <property type="entry name" value="RIBOSOMAL RNA SMALL SUBUNIT METHYLTRANSFERASE C"/>
    <property type="match status" value="1"/>
</dbReference>
<evidence type="ECO:0000313" key="5">
    <source>
        <dbReference type="Proteomes" id="UP001232973"/>
    </source>
</evidence>
<keyword evidence="1 4" id="KW-0489">Methyltransferase</keyword>
<keyword evidence="5" id="KW-1185">Reference proteome</keyword>